<evidence type="ECO:0000313" key="14">
    <source>
        <dbReference type="EMBL" id="KAK7116477.1"/>
    </source>
</evidence>
<evidence type="ECO:0000256" key="9">
    <source>
        <dbReference type="PROSITE-ProRule" id="PRU00196"/>
    </source>
</evidence>
<feature type="disulfide bond" evidence="9">
    <location>
        <begin position="2846"/>
        <end position="2856"/>
    </location>
</feature>
<keyword evidence="7 9" id="KW-1015">Disulfide bond</keyword>
<dbReference type="Gene3D" id="3.10.250.10">
    <property type="entry name" value="SRCR-like domain"/>
    <property type="match status" value="27"/>
</dbReference>
<feature type="domain" description="SRCR" evidence="13">
    <location>
        <begin position="1036"/>
        <end position="1126"/>
    </location>
</feature>
<keyword evidence="4" id="KW-0677">Repeat</keyword>
<feature type="disulfide bond" evidence="9">
    <location>
        <begin position="2069"/>
        <end position="2079"/>
    </location>
</feature>
<proteinExistence type="predicted"/>
<feature type="disulfide bond" evidence="9">
    <location>
        <begin position="675"/>
        <end position="685"/>
    </location>
</feature>
<feature type="chain" id="PRO_5042992785" description="SRCR domain-containing protein" evidence="12">
    <location>
        <begin position="30"/>
        <end position="3274"/>
    </location>
</feature>
<feature type="region of interest" description="Disordered" evidence="10">
    <location>
        <begin position="3216"/>
        <end position="3274"/>
    </location>
</feature>
<dbReference type="PRINTS" id="PR00258">
    <property type="entry name" value="SPERACTRCPTR"/>
</dbReference>
<dbReference type="FunFam" id="3.10.250.10:FF:000016">
    <property type="entry name" value="Scavenger receptor cysteine-rich protein type 12"/>
    <property type="match status" value="6"/>
</dbReference>
<feature type="domain" description="SRCR" evidence="13">
    <location>
        <begin position="1784"/>
        <end position="1884"/>
    </location>
</feature>
<feature type="disulfide bond" evidence="9">
    <location>
        <begin position="1743"/>
        <end position="1753"/>
    </location>
</feature>
<evidence type="ECO:0000256" key="5">
    <source>
        <dbReference type="ARBA" id="ARBA00022989"/>
    </source>
</evidence>
<dbReference type="SMART" id="SM00202">
    <property type="entry name" value="SR"/>
    <property type="match status" value="27"/>
</dbReference>
<feature type="domain" description="SRCR" evidence="13">
    <location>
        <begin position="501"/>
        <end position="601"/>
    </location>
</feature>
<feature type="domain" description="SRCR" evidence="13">
    <location>
        <begin position="1887"/>
        <end position="1988"/>
    </location>
</feature>
<comment type="subcellular location">
    <subcellularLocation>
        <location evidence="1">Membrane</location>
        <topology evidence="1">Single-pass membrane protein</topology>
    </subcellularLocation>
</comment>
<keyword evidence="3 12" id="KW-0732">Signal</keyword>
<feature type="domain" description="SRCR" evidence="13">
    <location>
        <begin position="1241"/>
        <end position="1339"/>
    </location>
</feature>
<feature type="disulfide bond" evidence="9">
    <location>
        <begin position="464"/>
        <end position="474"/>
    </location>
</feature>
<feature type="disulfide bond" evidence="9">
    <location>
        <begin position="1093"/>
        <end position="1103"/>
    </location>
</feature>
<protein>
    <recommendedName>
        <fullName evidence="13">SRCR domain-containing protein</fullName>
    </recommendedName>
</protein>
<dbReference type="SUPFAM" id="SSF56487">
    <property type="entry name" value="SRCR-like"/>
    <property type="match status" value="27"/>
</dbReference>
<feature type="disulfide bond" evidence="9">
    <location>
        <begin position="109"/>
        <end position="119"/>
    </location>
</feature>
<feature type="domain" description="SRCR" evidence="13">
    <location>
        <begin position="1465"/>
        <end position="1562"/>
    </location>
</feature>
<evidence type="ECO:0000256" key="11">
    <source>
        <dbReference type="SAM" id="Phobius"/>
    </source>
</evidence>
<feature type="transmembrane region" description="Helical" evidence="11">
    <location>
        <begin position="3127"/>
        <end position="3149"/>
    </location>
</feature>
<reference evidence="14 15" key="1">
    <citation type="submission" date="2024-02" db="EMBL/GenBank/DDBJ databases">
        <title>Chromosome-scale genome assembly of the rough periwinkle Littorina saxatilis.</title>
        <authorList>
            <person name="De Jode A."/>
            <person name="Faria R."/>
            <person name="Formenti G."/>
            <person name="Sims Y."/>
            <person name="Smith T.P."/>
            <person name="Tracey A."/>
            <person name="Wood J.M.D."/>
            <person name="Zagrodzka Z.B."/>
            <person name="Johannesson K."/>
            <person name="Butlin R.K."/>
            <person name="Leder E.H."/>
        </authorList>
    </citation>
    <scope>NUCLEOTIDE SEQUENCE [LARGE SCALE GENOMIC DNA]</scope>
    <source>
        <strain evidence="14">Snail1</strain>
        <tissue evidence="14">Muscle</tissue>
    </source>
</reference>
<feature type="disulfide bond" evidence="9">
    <location>
        <begin position="2291"/>
        <end position="2301"/>
    </location>
</feature>
<dbReference type="Pfam" id="PF00530">
    <property type="entry name" value="SRCR"/>
    <property type="match status" value="27"/>
</dbReference>
<dbReference type="PANTHER" id="PTHR48071:SF27">
    <property type="entry name" value="SCAVENGER RECEPTOR CYSTEINE-RICH TYPE 1 PROTEIN M130-LIKE"/>
    <property type="match status" value="1"/>
</dbReference>
<organism evidence="14 15">
    <name type="scientific">Littorina saxatilis</name>
    <dbReference type="NCBI Taxonomy" id="31220"/>
    <lineage>
        <taxon>Eukaryota</taxon>
        <taxon>Metazoa</taxon>
        <taxon>Spiralia</taxon>
        <taxon>Lophotrochozoa</taxon>
        <taxon>Mollusca</taxon>
        <taxon>Gastropoda</taxon>
        <taxon>Caenogastropoda</taxon>
        <taxon>Littorinimorpha</taxon>
        <taxon>Littorinoidea</taxon>
        <taxon>Littorinidae</taxon>
        <taxon>Littorina</taxon>
    </lineage>
</organism>
<dbReference type="InterPro" id="IPR001190">
    <property type="entry name" value="SRCR"/>
</dbReference>
<feature type="disulfide bond" evidence="9">
    <location>
        <begin position="884"/>
        <end position="894"/>
    </location>
</feature>
<feature type="domain" description="SRCR" evidence="13">
    <location>
        <begin position="604"/>
        <end position="705"/>
    </location>
</feature>
<feature type="domain" description="SRCR" evidence="13">
    <location>
        <begin position="1697"/>
        <end position="1776"/>
    </location>
</feature>
<feature type="domain" description="SRCR" evidence="13">
    <location>
        <begin position="714"/>
        <end position="811"/>
    </location>
</feature>
<dbReference type="GO" id="GO:0016020">
    <property type="term" value="C:membrane"/>
    <property type="evidence" value="ECO:0007669"/>
    <property type="project" value="UniProtKB-SubCell"/>
</dbReference>
<evidence type="ECO:0000256" key="3">
    <source>
        <dbReference type="ARBA" id="ARBA00022729"/>
    </source>
</evidence>
<feature type="disulfide bond" evidence="9">
    <location>
        <begin position="1851"/>
        <end position="1861"/>
    </location>
</feature>
<sequence length="3274" mass="356197">MERETTQRMWRRVVLGMVLISVSLDSATAIPGSTIQVRLENGSDTSKYRSGRVEMSPDGTTWKPICANNARGHVAGTVCKMQGFSKGKSILSDMYGNGTNGVHPYYVYCSRSYTGLGSCSVYEQSVSNCEVFSVVCYNNTRDMLEIRLVDGESNGVITSGRLEARIADLGWGAVCNWAFNDAATNLACKYMGYKYGEYMSTPAPANYSPSFLLESFYCSYESDLMECPHRITGPEGCTEDFTALRCVNASVRLKTTEDYVMNAGNVEMYVEGRGWSEVCDEGWDDVDAKVVCKELGFVDGKALCCNQLGGSVWGSSSISKVYTNISCTGQEKSLTNCSKTAPGASTSCPFDSDSINKLASVICYNQSMDQVDNTFQARLVHETKISTDEEYGSVQVKRFGFWGDVCPDKFTDNEATVACKMIGKAHGRAYGGYGSKYYAYSGGSIWMSKPIAARSPVWLTDFTCNGTEDSLDNCTVHRWGEPKQRCSFGSGVICYNSVLEVQLASNSLPYGRLDVVKDGLKGTICGDRFNDYDASIACKSLGYFTGKVYNVPAGEKGSGPVYMTDVRCGFSDHSLFSCNSKWKNTTEDCKMHEKDAGVSCFKEVALKDGDHQHGVVVVYSNGGQDQDVICGKTFDDNAAKVVCKQVGFANGYALQAGAYGRRYESINSDFNGIQCSGSEDSLLNCSRNNTGGSCYRNDYASVSCFNQEIKQEKYQLVLAPISGTNVAGRVQVFEKMTNGYICESGWSDAAANVLCKELGQAGGITYSYMGKKKGPFFVSSTNCTGNETSLDTCALRDLVCTNGRVAGVLCYKKTAPNVSLAQEGPVPHQGRMVVSVDGEEGRICGAGWTDTDANAACKMLGYVDGVAKNFPKSSRPLFMTDMDCVGSERSIFKCPNYGWRREAGDNCTGSNATEAGVLCFNKVKLTDGDATNNTISGRLSVLGARNIWKSVCSDIDTTTATVACRELGFSAAGLLRQKYNYNYYSGRVELRCKGEELSVSNCTMLSRGCSYGANIVCYNKSENEPWIWTIENGYHGKVEVTHQGITGEICEKDWNANATNTLCRMKGFAGGIVLGGSSTFAGTDMVWFSNVTCPGNASDMSQCHLNTTVDESCRRTSSYAAAVLCYNKTAPKVRIVDGPTPMEGRVQIEYDGVNGTVCDNSWSRYDARALCKQLGYRDGVAMSNSQYGNGTGPLFMGGMRCPSSGIGSDNLFACHNHGWNHSSASCRGHRDDAGVRCYASVRLVGSETSLGPVSYYTGYTYNLVCADGFDDNAAKVVCRNLGFATGEALYANAFGYQSLSIGVVDVRCSGDEETFEDCDMELSWTPCTSNRYYASVVCSHERDDGSAYSVGLEYENHGIVTIGRFGHNGSICSNSFDDKDASVVCREAGYLTGFAYKGYEPSYVRRSNNQLFWLSDLHCDGGERRLDECKVSNRTFKFGKTAVASGCAKAAVFCANTYRQTRIKLRVKNSNNSMSFGRVDIKVNGTWGRICHTYQRATADVICRQLGYASGDSINNKFGDGSGPLWIKNIMCVGNETKLTECTLGLATDNNLCTSSLAVQCHGGVRLNGSSPGLETLAGSLQVLHAPGSWVSVCASTFTNHSADVVCKEMGHSSGMFQSFTAGPWSRRFMGSADITCPSGSEGFGECTVNSTGNETCPEFSYVTAFCFDTTNPKEVVKINMYGLAGIPTANRYGFDGAICGKNFGNKNADVICKQQGFNRGYALKAVTALEESLPYVLSGLNCNGTETNIQQCGREPFVDSTALCTDQTSPHVLCTKTAEAIEFRLNPKNAESARAEVKLNGMWKLIDRYGFRGIEASAFCRSVGYGSGEVSYTRPDGLETATVGIGEIRCSGGENSLLECGGNWTEEAHSFKPSTYGVNVNCHRSVKLSRGSGTTNGMVLYNKYGSWGPVCADGFDDMDAQVVCRELGFDTGISLCCSPFGATFDDFLLTNVKCHGNESNIKECESSTGYTELRDCNYRNYASVVCYNNNDTRDYTLAFHEESNYTGSVELTFLGTAGRICNDSWDDADARVACREMNFEDGQAYSHYRTSYSYFNYDGPYWSSGFECRGDEARLIDCPHVGFGNVTKCDSRHFAGALCFNNNSIAYRIVNTANGTDNSGRVEVLVNNRWGTICNRYWDRLDAGVFCRSQGYSDGDEIAVPRSIVSTTTGPVFSTNLRCKGTESELNKCLHEGWREETSYYCSGHQRDAGAFCYQNVRLSSGAGQTVNHGAVHLYRNNTWSLVCDAHFDDVTARAVCRELGFYDGRAICCSAYSGVYMREQINKAVTLHCNGDESSLDQCIRNEPCNSGFYSSVICMKEGTTYNDSTYTVRRDRSSETEGTGKLLVSNYGVTGRICATGWTDKDAMVFCKANNYTSGFAYQHSHAREFPQETDVGPYFFSNFSCVGNETSLMQCPHANRTSLGNCSSGDSASVVCYRESGIQYRLRGGANNYGRVELAIEDKWGTICNIRWDDNDANVICRYLNFSSGIAERGSRYGQGSGPVWLKDIQCDGTESALHKCPHTGFTEDLPTAEGWWFYRPPCTTHEDDASVFCYKNVRFSDKKTDSNFGGLQVHRNNKWMSVCDAGFSNTEATVACKSLMHGFQYGVVIKGSAFGEMDAPLNISSIKCTGSETDIVNCNIVDGTCSSGYYASISCSNTTIDTSTTYDMRIANDTYSSDNYGIVELYDNGVWKRVCHQGWDDVDASVACKELGFKGGVSYTHIFKHTGPMGARDFTCTGSEMSLQQCPNQTTPDLQECGFDNYDAGAICYNSTGLKYALQPVNSSSSGRVVIDYDGQIGSVCALHWTYNDSRVFCRSIGYTDGIPIPVPDNASAELGQKFLNAPFCKGTERALLDCLNSGFNSTYLSHSCIGEAYATCFNSTVSISQIRLMLANGTRGSNQGRVEIFVSGPDEWGTVCDDFWDNYDADVVCRSLSFQWGEAITNRTHGQGEGRIWLDNVECLGNESSLMECQHRGYGTHNCRHMEDAGVFCHNTPKPTLPPTTPTTTTTTTTTTRKPPTTTTKATTTTTTAATTTKIPNTPIPNTKSPTTTTTTTTTATTRTPPATTRTSATTKAPPRTPRPTTPTKTTTKTTSTTTTTTAPSTTMNDSEHSGFAQSTKSSSQTTSIAVGVTVSVVLIAVVAVVLFILIKRRRLCKSGIPHQRFSDEVMGVGGDGSIAMQNQMYDAADPGSDPMSASNRNMRDEGEITLGNERAVYNSKNGHNRGGENGNLDNGFANPLYSVMQPFPSDTDRLHPADKQNGHSGKDNDANGSVA</sequence>
<keyword evidence="5 11" id="KW-1133">Transmembrane helix</keyword>
<feature type="disulfide bond" evidence="9">
    <location>
        <begin position="525"/>
        <end position="589"/>
    </location>
</feature>
<gene>
    <name evidence="14" type="ORF">V1264_002149</name>
</gene>
<evidence type="ECO:0000256" key="12">
    <source>
        <dbReference type="SAM" id="SignalP"/>
    </source>
</evidence>
<keyword evidence="15" id="KW-1185">Reference proteome</keyword>
<feature type="domain" description="SRCR" evidence="13">
    <location>
        <begin position="1347"/>
        <end position="1455"/>
    </location>
</feature>
<feature type="domain" description="SRCR" evidence="13">
    <location>
        <begin position="2558"/>
        <end position="2657"/>
    </location>
</feature>
<evidence type="ECO:0000256" key="10">
    <source>
        <dbReference type="SAM" id="MobiDB-lite"/>
    </source>
</evidence>
<feature type="disulfide bond" evidence="9">
    <location>
        <begin position="992"/>
        <end position="1002"/>
    </location>
</feature>
<feature type="disulfide bond" evidence="9">
    <location>
        <begin position="643"/>
        <end position="704"/>
    </location>
</feature>
<feature type="domain" description="SRCR" evidence="13">
    <location>
        <begin position="377"/>
        <end position="495"/>
    </location>
</feature>
<feature type="compositionally biased region" description="Low complexity" evidence="10">
    <location>
        <begin position="3084"/>
        <end position="3105"/>
    </location>
</feature>
<feature type="domain" description="SRCR" evidence="13">
    <location>
        <begin position="2890"/>
        <end position="2992"/>
    </location>
</feature>
<feature type="signal peptide" evidence="12">
    <location>
        <begin position="1"/>
        <end position="29"/>
    </location>
</feature>
<feature type="domain" description="SRCR" evidence="13">
    <location>
        <begin position="37"/>
        <end position="137"/>
    </location>
</feature>
<feature type="disulfide bond" evidence="9">
    <location>
        <begin position="1419"/>
        <end position="1429"/>
    </location>
</feature>
<feature type="disulfide bond" evidence="9">
    <location>
        <begin position="783"/>
        <end position="793"/>
    </location>
</feature>
<evidence type="ECO:0000256" key="6">
    <source>
        <dbReference type="ARBA" id="ARBA00023136"/>
    </source>
</evidence>
<evidence type="ECO:0000256" key="8">
    <source>
        <dbReference type="ARBA" id="ARBA00023180"/>
    </source>
</evidence>
<evidence type="ECO:0000259" key="13">
    <source>
        <dbReference type="PROSITE" id="PS50287"/>
    </source>
</evidence>
<feature type="disulfide bond" evidence="9">
    <location>
        <begin position="2629"/>
        <end position="2639"/>
    </location>
</feature>
<feature type="disulfide bond" evidence="9">
    <location>
        <begin position="2737"/>
        <end position="2747"/>
    </location>
</feature>
<feature type="domain" description="SRCR" evidence="13">
    <location>
        <begin position="2218"/>
        <end position="2318"/>
    </location>
</feature>
<name>A0AAN9GPP2_9CAEN</name>
<dbReference type="PROSITE" id="PS50287">
    <property type="entry name" value="SRCR_2"/>
    <property type="match status" value="27"/>
</dbReference>
<feature type="disulfide bond" evidence="9">
    <location>
        <begin position="2511"/>
        <end position="2521"/>
    </location>
</feature>
<keyword evidence="8" id="KW-0325">Glycoprotein</keyword>
<feature type="domain" description="SRCR" evidence="13">
    <location>
        <begin position="146"/>
        <end position="247"/>
    </location>
</feature>
<feature type="domain" description="SRCR" evidence="13">
    <location>
        <begin position="1133"/>
        <end position="1238"/>
    </location>
</feature>
<feature type="disulfide bond" evidence="9">
    <location>
        <begin position="2180"/>
        <end position="2190"/>
    </location>
</feature>
<dbReference type="InterPro" id="IPR036772">
    <property type="entry name" value="SRCR-like_dom_sf"/>
</dbReference>
<dbReference type="PROSITE" id="PS00420">
    <property type="entry name" value="SRCR_1"/>
    <property type="match status" value="1"/>
</dbReference>
<comment type="caution">
    <text evidence="14">The sequence shown here is derived from an EMBL/GenBank/DDBJ whole genome shotgun (WGS) entry which is preliminary data.</text>
</comment>
<dbReference type="PANTHER" id="PTHR48071">
    <property type="entry name" value="SRCR DOMAIN-CONTAINING PROTEIN"/>
    <property type="match status" value="1"/>
</dbReference>
<accession>A0AAN9GPP2</accession>
<feature type="disulfide bond" evidence="9">
    <location>
        <begin position="630"/>
        <end position="694"/>
    </location>
</feature>
<evidence type="ECO:0000256" key="1">
    <source>
        <dbReference type="ARBA" id="ARBA00004167"/>
    </source>
</evidence>
<feature type="disulfide bond" evidence="9">
    <location>
        <begin position="1637"/>
        <end position="1647"/>
    </location>
</feature>
<feature type="disulfide bond" evidence="9">
    <location>
        <begin position="1955"/>
        <end position="1965"/>
    </location>
</feature>
<feature type="domain" description="SRCR" evidence="13">
    <location>
        <begin position="2331"/>
        <end position="2437"/>
    </location>
</feature>
<feature type="domain" description="SRCR" evidence="13">
    <location>
        <begin position="2108"/>
        <end position="2215"/>
    </location>
</feature>
<comment type="caution">
    <text evidence="9">Lacks conserved residue(s) required for the propagation of feature annotation.</text>
</comment>
<feature type="compositionally biased region" description="Low complexity" evidence="10">
    <location>
        <begin position="3004"/>
        <end position="3076"/>
    </location>
</feature>
<feature type="compositionally biased region" description="Basic and acidic residues" evidence="10">
    <location>
        <begin position="3249"/>
        <end position="3268"/>
    </location>
</feature>
<evidence type="ECO:0000256" key="4">
    <source>
        <dbReference type="ARBA" id="ARBA00022737"/>
    </source>
</evidence>
<feature type="domain" description="SRCR" evidence="13">
    <location>
        <begin position="251"/>
        <end position="364"/>
    </location>
</feature>
<feature type="domain" description="SRCR" evidence="13">
    <location>
        <begin position="923"/>
        <end position="1018"/>
    </location>
</feature>
<feature type="domain" description="SRCR" evidence="13">
    <location>
        <begin position="2444"/>
        <end position="2555"/>
    </location>
</feature>
<feature type="domain" description="SRCR" evidence="13">
    <location>
        <begin position="1565"/>
        <end position="1668"/>
    </location>
</feature>
<feature type="disulfide bond" evidence="9">
    <location>
        <begin position="2405"/>
        <end position="2415"/>
    </location>
</feature>
<feature type="domain" description="SRCR" evidence="13">
    <location>
        <begin position="2775"/>
        <end position="2879"/>
    </location>
</feature>
<keyword evidence="2 11" id="KW-0812">Transmembrane</keyword>
<feature type="region of interest" description="Disordered" evidence="10">
    <location>
        <begin position="2993"/>
        <end position="3122"/>
    </location>
</feature>
<dbReference type="Proteomes" id="UP001374579">
    <property type="component" value="Unassembled WGS sequence"/>
</dbReference>
<evidence type="ECO:0000313" key="15">
    <source>
        <dbReference type="Proteomes" id="UP001374579"/>
    </source>
</evidence>
<dbReference type="FunFam" id="3.10.250.10:FF:000001">
    <property type="entry name" value="Lysyl oxidase 4 isoform X1"/>
    <property type="match status" value="1"/>
</dbReference>
<dbReference type="EMBL" id="JBAMIC010000001">
    <property type="protein sequence ID" value="KAK7116477.1"/>
    <property type="molecule type" value="Genomic_DNA"/>
</dbReference>
<feature type="disulfide bond" evidence="9">
    <location>
        <begin position="2961"/>
        <end position="2971"/>
    </location>
</feature>
<feature type="disulfide bond" evidence="9">
    <location>
        <begin position="568"/>
        <end position="578"/>
    </location>
</feature>
<keyword evidence="6 11" id="KW-0472">Membrane</keyword>
<dbReference type="FunFam" id="3.10.250.10:FF:000011">
    <property type="entry name" value="Scavenger receptor class A member 5"/>
    <property type="match status" value="1"/>
</dbReference>
<feature type="disulfide bond" evidence="9">
    <location>
        <begin position="327"/>
        <end position="337"/>
    </location>
</feature>
<feature type="disulfide bond" evidence="9">
    <location>
        <begin position="1532"/>
        <end position="1542"/>
    </location>
</feature>
<evidence type="ECO:0000256" key="7">
    <source>
        <dbReference type="ARBA" id="ARBA00023157"/>
    </source>
</evidence>
<evidence type="ECO:0000256" key="2">
    <source>
        <dbReference type="ARBA" id="ARBA00022692"/>
    </source>
</evidence>
<feature type="domain" description="SRCR" evidence="13">
    <location>
        <begin position="818"/>
        <end position="920"/>
    </location>
</feature>
<feature type="domain" description="SRCR" evidence="13">
    <location>
        <begin position="2669"/>
        <end position="2770"/>
    </location>
</feature>
<feature type="disulfide bond" evidence="9">
    <location>
        <begin position="1308"/>
        <end position="1318"/>
    </location>
</feature>
<feature type="domain" description="SRCR" evidence="13">
    <location>
        <begin position="1996"/>
        <end position="2101"/>
    </location>
</feature>